<evidence type="ECO:0000313" key="4">
    <source>
        <dbReference type="EMBL" id="NOJ44544.1"/>
    </source>
</evidence>
<organism evidence="4 5">
    <name type="scientific">Bradyrhizobium australiense</name>
    <dbReference type="NCBI Taxonomy" id="2721161"/>
    <lineage>
        <taxon>Bacteria</taxon>
        <taxon>Pseudomonadati</taxon>
        <taxon>Pseudomonadota</taxon>
        <taxon>Alphaproteobacteria</taxon>
        <taxon>Hyphomicrobiales</taxon>
        <taxon>Nitrobacteraceae</taxon>
        <taxon>Bradyrhizobium</taxon>
    </lineage>
</organism>
<evidence type="ECO:0000313" key="5">
    <source>
        <dbReference type="Proteomes" id="UP000544122"/>
    </source>
</evidence>
<keyword evidence="1 4" id="KW-0032">Aminotransferase</keyword>
<dbReference type="EMBL" id="JAAVLX010000018">
    <property type="protein sequence ID" value="NOJ44544.1"/>
    <property type="molecule type" value="Genomic_DNA"/>
</dbReference>
<dbReference type="PANTHER" id="PTHR42684">
    <property type="entry name" value="ADENOSYLMETHIONINE-8-AMINO-7-OXONONANOATE AMINOTRANSFERASE"/>
    <property type="match status" value="1"/>
</dbReference>
<keyword evidence="5" id="KW-1185">Reference proteome</keyword>
<proteinExistence type="predicted"/>
<evidence type="ECO:0000256" key="2">
    <source>
        <dbReference type="ARBA" id="ARBA00022679"/>
    </source>
</evidence>
<evidence type="ECO:0000256" key="3">
    <source>
        <dbReference type="ARBA" id="ARBA00022898"/>
    </source>
</evidence>
<dbReference type="GO" id="GO:0009102">
    <property type="term" value="P:biotin biosynthetic process"/>
    <property type="evidence" value="ECO:0007669"/>
    <property type="project" value="TreeGrafter"/>
</dbReference>
<dbReference type="Pfam" id="PF00202">
    <property type="entry name" value="Aminotran_3"/>
    <property type="match status" value="1"/>
</dbReference>
<dbReference type="InterPro" id="IPR015424">
    <property type="entry name" value="PyrdxlP-dep_Trfase"/>
</dbReference>
<dbReference type="Gene3D" id="3.90.1150.10">
    <property type="entry name" value="Aspartate Aminotransferase, domain 1"/>
    <property type="match status" value="1"/>
</dbReference>
<dbReference type="AlphaFoldDB" id="A0A7Y4GYW5"/>
<keyword evidence="3" id="KW-0663">Pyridoxal phosphate</keyword>
<sequence>MQDDLAIWHPYTQHGLQAESTNIAAGSGAYLFAADRRRIIDAISSWWVVAHGHCHPRIVSAIQQQAGKLTQIIFAGHTHDRAEELAALLLKFTPAGLDYVFFSDSGSTSLELALKMALGYWYNIGEPRTRIVMLEKPYHGDTVGRCRLVPPSAVLRGPVCAGRWCFRSLPAAHTRRDGNTGDDQHPQTYRFCKLQGPRLESRAK</sequence>
<dbReference type="SUPFAM" id="SSF53383">
    <property type="entry name" value="PLP-dependent transferases"/>
    <property type="match status" value="1"/>
</dbReference>
<evidence type="ECO:0000256" key="1">
    <source>
        <dbReference type="ARBA" id="ARBA00022576"/>
    </source>
</evidence>
<dbReference type="Gene3D" id="3.40.640.10">
    <property type="entry name" value="Type I PLP-dependent aspartate aminotransferase-like (Major domain)"/>
    <property type="match status" value="1"/>
</dbReference>
<keyword evidence="2 4" id="KW-0808">Transferase</keyword>
<gene>
    <name evidence="4" type="ORF">HCN58_34260</name>
</gene>
<protein>
    <submittedName>
        <fullName evidence="4">Aminotransferase class III-fold pyridoxal phosphate-dependent enzyme</fullName>
    </submittedName>
</protein>
<dbReference type="GO" id="GO:0030170">
    <property type="term" value="F:pyridoxal phosphate binding"/>
    <property type="evidence" value="ECO:0007669"/>
    <property type="project" value="InterPro"/>
</dbReference>
<comment type="caution">
    <text evidence="4">The sequence shown here is derived from an EMBL/GenBank/DDBJ whole genome shotgun (WGS) entry which is preliminary data.</text>
</comment>
<dbReference type="InterPro" id="IPR015422">
    <property type="entry name" value="PyrdxlP-dep_Trfase_small"/>
</dbReference>
<dbReference type="InterPro" id="IPR005814">
    <property type="entry name" value="Aminotrans_3"/>
</dbReference>
<accession>A0A7Y4GYW5</accession>
<dbReference type="InterPro" id="IPR015421">
    <property type="entry name" value="PyrdxlP-dep_Trfase_major"/>
</dbReference>
<dbReference type="GO" id="GO:0004015">
    <property type="term" value="F:adenosylmethionine-8-amino-7-oxononanoate transaminase activity"/>
    <property type="evidence" value="ECO:0007669"/>
    <property type="project" value="TreeGrafter"/>
</dbReference>
<name>A0A7Y4GYW5_9BRAD</name>
<dbReference type="PANTHER" id="PTHR42684:SF3">
    <property type="entry name" value="ADENOSYLMETHIONINE-8-AMINO-7-OXONONANOATE AMINOTRANSFERASE"/>
    <property type="match status" value="1"/>
</dbReference>
<reference evidence="4 5" key="1">
    <citation type="submission" date="2020-03" db="EMBL/GenBank/DDBJ databases">
        <title>Bradyrhizobium diversity isolated from nodules of Indigofera sp.</title>
        <authorList>
            <person name="Klepa M."/>
            <person name="Helene L."/>
            <person name="Hungria M."/>
        </authorList>
    </citation>
    <scope>NUCLEOTIDE SEQUENCE [LARGE SCALE GENOMIC DNA]</scope>
    <source>
        <strain evidence="4 5">WSM 1791</strain>
    </source>
</reference>
<dbReference type="Proteomes" id="UP000544122">
    <property type="component" value="Unassembled WGS sequence"/>
</dbReference>